<dbReference type="OrthoDB" id="9814331at2759"/>
<dbReference type="GeneID" id="105309568"/>
<feature type="non-terminal residue" evidence="2">
    <location>
        <position position="150"/>
    </location>
</feature>
<dbReference type="PANTHER" id="PTHR19879">
    <property type="entry name" value="TRANSCRIPTION INITIATION FACTOR TFIID"/>
    <property type="match status" value="1"/>
</dbReference>
<dbReference type="RefSeq" id="XP_023382040.1">
    <property type="nucleotide sequence ID" value="XM_023526272.1"/>
</dbReference>
<dbReference type="Proteomes" id="UP000515202">
    <property type="component" value="Unplaced"/>
</dbReference>
<name>A0A6P6C4G4_PTEVA</name>
<dbReference type="PANTHER" id="PTHR19879:SF6">
    <property type="entry name" value="TAF5-LIKE RNA POLYMERASE II P300_CBP-ASSOCIATED FACTOR-ASSOCIATED FACTOR 65 KDA SUBUNIT 5L"/>
    <property type="match status" value="1"/>
</dbReference>
<evidence type="ECO:0000313" key="1">
    <source>
        <dbReference type="Proteomes" id="UP000515202"/>
    </source>
</evidence>
<gene>
    <name evidence="2" type="primary">LOC105309568</name>
</gene>
<dbReference type="GO" id="GO:0000123">
    <property type="term" value="C:histone acetyltransferase complex"/>
    <property type="evidence" value="ECO:0007669"/>
    <property type="project" value="TreeGrafter"/>
</dbReference>
<keyword evidence="1" id="KW-1185">Reference proteome</keyword>
<protein>
    <submittedName>
        <fullName evidence="2">TAF5-like RNA polymerase II p300/CBP-associated factor-associated factor 65 kDa subunit 5L</fullName>
    </submittedName>
</protein>
<dbReference type="AlphaFoldDB" id="A0A6P6C4G4"/>
<dbReference type="GO" id="GO:0016251">
    <property type="term" value="F:RNA polymerase II general transcription initiation factor activity"/>
    <property type="evidence" value="ECO:0007669"/>
    <property type="project" value="TreeGrafter"/>
</dbReference>
<sequence length="150" mass="16575">MKRVRTEQIQMAVSCYLKRRQYVDSDGPLKPGLRLSQTPEEMAASLAVQSESGCANTVSAAPCQAEPQQYEAQFARLRNFLTGECRPARASTGRAVRRWGRGWLYTALAARFVVCWGSEGGTLRHEACGAPALHRSAVAMTLMRAETRKL</sequence>
<proteinExistence type="predicted"/>
<evidence type="ECO:0000313" key="2">
    <source>
        <dbReference type="RefSeq" id="XP_023382040.1"/>
    </source>
</evidence>
<dbReference type="KEGG" id="pvp:105309568"/>
<organism evidence="1 2">
    <name type="scientific">Pteropus vampyrus</name>
    <name type="common">Large flying fox</name>
    <dbReference type="NCBI Taxonomy" id="132908"/>
    <lineage>
        <taxon>Eukaryota</taxon>
        <taxon>Metazoa</taxon>
        <taxon>Chordata</taxon>
        <taxon>Craniata</taxon>
        <taxon>Vertebrata</taxon>
        <taxon>Euteleostomi</taxon>
        <taxon>Mammalia</taxon>
        <taxon>Eutheria</taxon>
        <taxon>Laurasiatheria</taxon>
        <taxon>Chiroptera</taxon>
        <taxon>Yinpterochiroptera</taxon>
        <taxon>Pteropodoidea</taxon>
        <taxon>Pteropodidae</taxon>
        <taxon>Pteropodinae</taxon>
        <taxon>Pteropus</taxon>
    </lineage>
</organism>
<accession>A0A6P6C4G4</accession>
<reference evidence="2" key="1">
    <citation type="submission" date="2025-08" db="UniProtKB">
        <authorList>
            <consortium name="RefSeq"/>
        </authorList>
    </citation>
    <scope>IDENTIFICATION</scope>
    <source>
        <tissue evidence="2">Kidney</tissue>
    </source>
</reference>
<dbReference type="GO" id="GO:0003713">
    <property type="term" value="F:transcription coactivator activity"/>
    <property type="evidence" value="ECO:0007669"/>
    <property type="project" value="TreeGrafter"/>
</dbReference>